<dbReference type="SFLD" id="SFLDG01129">
    <property type="entry name" value="C1.5:_HAD__Beta-PGM__Phosphata"/>
    <property type="match status" value="1"/>
</dbReference>
<dbReference type="InterPro" id="IPR006439">
    <property type="entry name" value="HAD-SF_hydro_IA"/>
</dbReference>
<dbReference type="InterPro" id="IPR023198">
    <property type="entry name" value="PGP-like_dom2"/>
</dbReference>
<dbReference type="PANTHER" id="PTHR18901">
    <property type="entry name" value="2-DEOXYGLUCOSE-6-PHOSPHATE PHOSPHATASE 2"/>
    <property type="match status" value="1"/>
</dbReference>
<dbReference type="SUPFAM" id="SSF56784">
    <property type="entry name" value="HAD-like"/>
    <property type="match status" value="1"/>
</dbReference>
<accession>A0ABX8WAY6</accession>
<dbReference type="SFLD" id="SFLDS00003">
    <property type="entry name" value="Haloacid_Dehalogenase"/>
    <property type="match status" value="1"/>
</dbReference>
<reference evidence="1 2" key="1">
    <citation type="submission" date="2020-01" db="EMBL/GenBank/DDBJ databases">
        <title>Vast differences in strain-level diversity in the gut microbiota of two closely related honey bee species.</title>
        <authorList>
            <person name="Ellegaard K.M."/>
            <person name="Suenami S."/>
            <person name="Miyazaki R."/>
            <person name="Engel P."/>
        </authorList>
    </citation>
    <scope>NUCLEOTIDE SEQUENCE [LARGE SCALE GENOMIC DNA]</scope>
    <source>
        <strain evidence="1 2">ESL0416</strain>
    </source>
</reference>
<dbReference type="PANTHER" id="PTHR18901:SF38">
    <property type="entry name" value="PSEUDOURIDINE-5'-PHOSPHATASE"/>
    <property type="match status" value="1"/>
</dbReference>
<dbReference type="InterPro" id="IPR041492">
    <property type="entry name" value="HAD_2"/>
</dbReference>
<gene>
    <name evidence="1" type="ORF">GYM71_04440</name>
</gene>
<organism evidence="1 2">
    <name type="scientific">Lactobacillus panisapium</name>
    <dbReference type="NCBI Taxonomy" id="2012495"/>
    <lineage>
        <taxon>Bacteria</taxon>
        <taxon>Bacillati</taxon>
        <taxon>Bacillota</taxon>
        <taxon>Bacilli</taxon>
        <taxon>Lactobacillales</taxon>
        <taxon>Lactobacillaceae</taxon>
        <taxon>Lactobacillus</taxon>
    </lineage>
</organism>
<dbReference type="Pfam" id="PF13419">
    <property type="entry name" value="HAD_2"/>
    <property type="match status" value="1"/>
</dbReference>
<dbReference type="RefSeq" id="WP_220221070.1">
    <property type="nucleotide sequence ID" value="NZ_CP048268.1"/>
</dbReference>
<dbReference type="CDD" id="cd07505">
    <property type="entry name" value="HAD_BPGM-like"/>
    <property type="match status" value="1"/>
</dbReference>
<dbReference type="Gene3D" id="1.10.150.240">
    <property type="entry name" value="Putative phosphatase, domain 2"/>
    <property type="match status" value="1"/>
</dbReference>
<dbReference type="InterPro" id="IPR023214">
    <property type="entry name" value="HAD_sf"/>
</dbReference>
<dbReference type="NCBIfam" id="TIGR01509">
    <property type="entry name" value="HAD-SF-IA-v3"/>
    <property type="match status" value="1"/>
</dbReference>
<protein>
    <submittedName>
        <fullName evidence="1">HAD family phosphatase</fullName>
    </submittedName>
</protein>
<evidence type="ECO:0000313" key="1">
    <source>
        <dbReference type="EMBL" id="QYN52698.1"/>
    </source>
</evidence>
<dbReference type="EMBL" id="CP048268">
    <property type="protein sequence ID" value="QYN52698.1"/>
    <property type="molecule type" value="Genomic_DNA"/>
</dbReference>
<dbReference type="InterPro" id="IPR036412">
    <property type="entry name" value="HAD-like_sf"/>
</dbReference>
<dbReference type="PRINTS" id="PR00413">
    <property type="entry name" value="HADHALOGNASE"/>
</dbReference>
<name>A0ABX8WAY6_9LACO</name>
<evidence type="ECO:0000313" key="2">
    <source>
        <dbReference type="Proteomes" id="UP000826550"/>
    </source>
</evidence>
<keyword evidence="2" id="KW-1185">Reference proteome</keyword>
<dbReference type="Proteomes" id="UP000826550">
    <property type="component" value="Chromosome"/>
</dbReference>
<proteinExistence type="predicted"/>
<dbReference type="Gene3D" id="3.40.50.1000">
    <property type="entry name" value="HAD superfamily/HAD-like"/>
    <property type="match status" value="1"/>
</dbReference>
<sequence>MRIENSTDEINGVLFDMDGLLVNSEELYWQANIQASHEANLSTPDDMYLKLVGSTNNDMQNFYNEYFESNAQRDQFIKRTDELVWQWTDQGKLKLRPGVQETLDFLYERDIPMAIVTSNTENVVEHNLWVTGTRNYFQFHLNYDDVLKNYVRPKPAPDIYLLAAKKIGVAKTNLLAFEDSSPGLQSAVNAGIKCMMVPELIPASKKDHEIATCICKDFFAVLKQFR</sequence>